<dbReference type="STRING" id="50990.A0A4Y7PJB6"/>
<organism evidence="1 2">
    <name type="scientific">Rickenella mellea</name>
    <dbReference type="NCBI Taxonomy" id="50990"/>
    <lineage>
        <taxon>Eukaryota</taxon>
        <taxon>Fungi</taxon>
        <taxon>Dikarya</taxon>
        <taxon>Basidiomycota</taxon>
        <taxon>Agaricomycotina</taxon>
        <taxon>Agaricomycetes</taxon>
        <taxon>Hymenochaetales</taxon>
        <taxon>Rickenellaceae</taxon>
        <taxon>Rickenella</taxon>
    </lineage>
</organism>
<evidence type="ECO:0000313" key="2">
    <source>
        <dbReference type="Proteomes" id="UP000294933"/>
    </source>
</evidence>
<sequence>LLATSTEVERAFSQGGLTVSKHRHSLSAPSTRAATVLCSWAKIPGLIPEHTIIENFR</sequence>
<dbReference type="VEuPathDB" id="FungiDB:BD410DRAFT_697627"/>
<protein>
    <recommendedName>
        <fullName evidence="3">HAT C-terminal dimerisation domain-containing protein</fullName>
    </recommendedName>
</protein>
<dbReference type="AlphaFoldDB" id="A0A4Y7PJB6"/>
<gene>
    <name evidence="1" type="ORF">BD410DRAFT_697627</name>
</gene>
<dbReference type="EMBL" id="ML170271">
    <property type="protein sequence ID" value="TDL15563.1"/>
    <property type="molecule type" value="Genomic_DNA"/>
</dbReference>
<dbReference type="Proteomes" id="UP000294933">
    <property type="component" value="Unassembled WGS sequence"/>
</dbReference>
<name>A0A4Y7PJB6_9AGAM</name>
<accession>A0A4Y7PJB6</accession>
<keyword evidence="2" id="KW-1185">Reference proteome</keyword>
<feature type="non-terminal residue" evidence="1">
    <location>
        <position position="1"/>
    </location>
</feature>
<evidence type="ECO:0008006" key="3">
    <source>
        <dbReference type="Google" id="ProtNLM"/>
    </source>
</evidence>
<proteinExistence type="predicted"/>
<evidence type="ECO:0000313" key="1">
    <source>
        <dbReference type="EMBL" id="TDL15563.1"/>
    </source>
</evidence>
<dbReference type="OrthoDB" id="3268424at2759"/>
<reference evidence="1 2" key="1">
    <citation type="submission" date="2018-06" db="EMBL/GenBank/DDBJ databases">
        <title>A transcriptomic atlas of mushroom development highlights an independent origin of complex multicellularity.</title>
        <authorList>
            <consortium name="DOE Joint Genome Institute"/>
            <person name="Krizsan K."/>
            <person name="Almasi E."/>
            <person name="Merenyi Z."/>
            <person name="Sahu N."/>
            <person name="Viragh M."/>
            <person name="Koszo T."/>
            <person name="Mondo S."/>
            <person name="Kiss B."/>
            <person name="Balint B."/>
            <person name="Kues U."/>
            <person name="Barry K."/>
            <person name="Hegedus J.C."/>
            <person name="Henrissat B."/>
            <person name="Johnson J."/>
            <person name="Lipzen A."/>
            <person name="Ohm R."/>
            <person name="Nagy I."/>
            <person name="Pangilinan J."/>
            <person name="Yan J."/>
            <person name="Xiong Y."/>
            <person name="Grigoriev I.V."/>
            <person name="Hibbett D.S."/>
            <person name="Nagy L.G."/>
        </authorList>
    </citation>
    <scope>NUCLEOTIDE SEQUENCE [LARGE SCALE GENOMIC DNA]</scope>
    <source>
        <strain evidence="1 2">SZMC22713</strain>
    </source>
</reference>
<feature type="non-terminal residue" evidence="1">
    <location>
        <position position="57"/>
    </location>
</feature>